<evidence type="ECO:0000313" key="2">
    <source>
        <dbReference type="EMBL" id="GAX80149.1"/>
    </source>
</evidence>
<evidence type="ECO:0000313" key="3">
    <source>
        <dbReference type="Proteomes" id="UP000232323"/>
    </source>
</evidence>
<reference evidence="2 3" key="1">
    <citation type="submission" date="2017-08" db="EMBL/GenBank/DDBJ databases">
        <title>Acidophilic green algal genome provides insights into adaptation to an acidic environment.</title>
        <authorList>
            <person name="Hirooka S."/>
            <person name="Hirose Y."/>
            <person name="Kanesaki Y."/>
            <person name="Higuchi S."/>
            <person name="Fujiwara T."/>
            <person name="Onuma R."/>
            <person name="Era A."/>
            <person name="Ohbayashi R."/>
            <person name="Uzuka A."/>
            <person name="Nozaki H."/>
            <person name="Yoshikawa H."/>
            <person name="Miyagishima S.Y."/>
        </authorList>
    </citation>
    <scope>NUCLEOTIDE SEQUENCE [LARGE SCALE GENOMIC DNA]</scope>
    <source>
        <strain evidence="2 3">NIES-2499</strain>
    </source>
</reference>
<dbReference type="Pfam" id="PF03407">
    <property type="entry name" value="Nucleotid_trans"/>
    <property type="match status" value="1"/>
</dbReference>
<dbReference type="InterPro" id="IPR005069">
    <property type="entry name" value="Nucl-diP-sugar_transferase"/>
</dbReference>
<organism evidence="2 3">
    <name type="scientific">Chlamydomonas eustigma</name>
    <dbReference type="NCBI Taxonomy" id="1157962"/>
    <lineage>
        <taxon>Eukaryota</taxon>
        <taxon>Viridiplantae</taxon>
        <taxon>Chlorophyta</taxon>
        <taxon>core chlorophytes</taxon>
        <taxon>Chlorophyceae</taxon>
        <taxon>CS clade</taxon>
        <taxon>Chlamydomonadales</taxon>
        <taxon>Chlamydomonadaceae</taxon>
        <taxon>Chlamydomonas</taxon>
    </lineage>
</organism>
<accession>A0A250XB83</accession>
<gene>
    <name evidence="2" type="ORF">CEUSTIGMA_g7587.t1</name>
</gene>
<comment type="caution">
    <text evidence="2">The sequence shown here is derived from an EMBL/GenBank/DDBJ whole genome shotgun (WGS) entry which is preliminary data.</text>
</comment>
<dbReference type="OrthoDB" id="540503at2759"/>
<evidence type="ECO:0000259" key="1">
    <source>
        <dbReference type="Pfam" id="PF03407"/>
    </source>
</evidence>
<dbReference type="AlphaFoldDB" id="A0A250XB83"/>
<proteinExistence type="predicted"/>
<name>A0A250XB83_9CHLO</name>
<dbReference type="Proteomes" id="UP000232323">
    <property type="component" value="Unassembled WGS sequence"/>
</dbReference>
<keyword evidence="3" id="KW-1185">Reference proteome</keyword>
<sequence>MKLWGYSKNVEEQDAAIILTSCDYKCLSLLLEPFMNNIRAAKGGDLTQYFVVLCYGLEALSVCKGSQDTYHHACLLLEIINPDPSHELKAADLSGGMAFSGPLYKLALLQKLACVEAFLMRFNVPVLWMDLDILVFKNPLSFLLSPVPAPDLITAAEDWDRKRFFHGDVCLRDIPRGGGKVSHEGLFNFLSHAMVPSPSNPCNLMSPNGGLWLVRPTEGGVALLETWLTRLYNYFVVKQNLWSASSNGLLDQDILLNVLLHSAEDTPYYQWDTQSNKFKLEGMLPYHALLSARVYHVSGQIMQSNCRGLCGGADLVHSFPHRIEGQTVVCGMPKRAENRMMTLHQNCIIHSLMKKHRNMKLLQNFIINESMWELSGFSIYPPY</sequence>
<protein>
    <recommendedName>
        <fullName evidence="1">Nucleotide-diphospho-sugar transferase domain-containing protein</fullName>
    </recommendedName>
</protein>
<feature type="domain" description="Nucleotide-diphospho-sugar transferase" evidence="1">
    <location>
        <begin position="95"/>
        <end position="284"/>
    </location>
</feature>
<dbReference type="EMBL" id="BEGY01000049">
    <property type="protein sequence ID" value="GAX80149.1"/>
    <property type="molecule type" value="Genomic_DNA"/>
</dbReference>